<dbReference type="InterPro" id="IPR002885">
    <property type="entry name" value="PPR_rpt"/>
</dbReference>
<organism evidence="3 4">
    <name type="scientific">Ectocarpus siliculosus</name>
    <name type="common">Brown alga</name>
    <name type="synonym">Conferva siliculosa</name>
    <dbReference type="NCBI Taxonomy" id="2880"/>
    <lineage>
        <taxon>Eukaryota</taxon>
        <taxon>Sar</taxon>
        <taxon>Stramenopiles</taxon>
        <taxon>Ochrophyta</taxon>
        <taxon>PX clade</taxon>
        <taxon>Phaeophyceae</taxon>
        <taxon>Ectocarpales</taxon>
        <taxon>Ectocarpaceae</taxon>
        <taxon>Ectocarpus</taxon>
    </lineage>
</organism>
<accession>D7G0G5</accession>
<dbReference type="InterPro" id="IPR051222">
    <property type="entry name" value="PPR/CCM1_RNA-binding"/>
</dbReference>
<dbReference type="Proteomes" id="UP000002630">
    <property type="component" value="Unassembled WGS sequence"/>
</dbReference>
<dbReference type="PANTHER" id="PTHR47942:SF63">
    <property type="entry name" value="PENTATRICOPEPTIDE REPEAT-CONTAINING PROTEIN"/>
    <property type="match status" value="1"/>
</dbReference>
<protein>
    <recommendedName>
        <fullName evidence="5">Pentacotripeptide-repeat region of PRORP domain-containing protein</fullName>
    </recommendedName>
</protein>
<evidence type="ECO:0000313" key="3">
    <source>
        <dbReference type="EMBL" id="CBJ32994.1"/>
    </source>
</evidence>
<dbReference type="EMBL" id="FN649760">
    <property type="protein sequence ID" value="CBJ32994.1"/>
    <property type="molecule type" value="Genomic_DNA"/>
</dbReference>
<evidence type="ECO:0008006" key="5">
    <source>
        <dbReference type="Google" id="ProtNLM"/>
    </source>
</evidence>
<dbReference type="NCBIfam" id="TIGR00756">
    <property type="entry name" value="PPR"/>
    <property type="match status" value="1"/>
</dbReference>
<dbReference type="Gene3D" id="1.25.40.10">
    <property type="entry name" value="Tetratricopeptide repeat domain"/>
    <property type="match status" value="2"/>
</dbReference>
<proteinExistence type="predicted"/>
<dbReference type="InterPro" id="IPR011990">
    <property type="entry name" value="TPR-like_helical_dom_sf"/>
</dbReference>
<evidence type="ECO:0000313" key="4">
    <source>
        <dbReference type="Proteomes" id="UP000002630"/>
    </source>
</evidence>
<sequence>MRRRGIKPDNITLAALVRLQFSREDVYNVMETARKLRIDPSLTFLNSCIRALGDHSDVYGALQVMERIKALEGMEPDVFSYNSLIYALVQDPWVFEEIEDVGSVEDIPEVTAVTTSSRPAGSKQAPFASVVDGPSSHGSSSAGLDRVIGAEAALLLLEEMKTLPDACGVSPDIFTYTTVISGVTRAEDARRAGRHVKQWWRTPRSGPGYQGIRAADGGAEQVSSTELCTQLYMEATERDIHLNGKICNAVLVGFGADLTGAISFWRRCVRPALVQDSDERDAVNGISAQQTRRPQENLKKDLFSAYCGLLYVCGRAQRPDAALKVVFALKKDGIRPSSALSNTYFKARKDSRESEDDPQAGPARFRVMRLLDRQLENTLEVECGVSKHADQMDLPIERIRIRF</sequence>
<evidence type="ECO:0000256" key="2">
    <source>
        <dbReference type="SAM" id="MobiDB-lite"/>
    </source>
</evidence>
<keyword evidence="4" id="KW-1185">Reference proteome</keyword>
<name>D7G0G5_ECTSI</name>
<gene>
    <name evidence="3" type="ORF">Esi_0400_0017</name>
</gene>
<dbReference type="OrthoDB" id="185373at2759"/>
<feature type="region of interest" description="Disordered" evidence="2">
    <location>
        <begin position="123"/>
        <end position="142"/>
    </location>
</feature>
<dbReference type="InParanoid" id="D7G0G5"/>
<dbReference type="eggNOG" id="ENOG502S7TS">
    <property type="taxonomic scope" value="Eukaryota"/>
</dbReference>
<dbReference type="AlphaFoldDB" id="D7G0G5"/>
<dbReference type="PANTHER" id="PTHR47942">
    <property type="entry name" value="TETRATRICOPEPTIDE REPEAT (TPR)-LIKE SUPERFAMILY PROTEIN-RELATED"/>
    <property type="match status" value="1"/>
</dbReference>
<keyword evidence="1" id="KW-0677">Repeat</keyword>
<dbReference type="STRING" id="2880.D7G0G5"/>
<evidence type="ECO:0000256" key="1">
    <source>
        <dbReference type="ARBA" id="ARBA00022737"/>
    </source>
</evidence>
<reference evidence="3 4" key="1">
    <citation type="journal article" date="2010" name="Nature">
        <title>The Ectocarpus genome and the independent evolution of multicellularity in brown algae.</title>
        <authorList>
            <person name="Cock J.M."/>
            <person name="Sterck L."/>
            <person name="Rouze P."/>
            <person name="Scornet D."/>
            <person name="Allen A.E."/>
            <person name="Amoutzias G."/>
            <person name="Anthouard V."/>
            <person name="Artiguenave F."/>
            <person name="Aury J.M."/>
            <person name="Badger J.H."/>
            <person name="Beszteri B."/>
            <person name="Billiau K."/>
            <person name="Bonnet E."/>
            <person name="Bothwell J.H."/>
            <person name="Bowler C."/>
            <person name="Boyen C."/>
            <person name="Brownlee C."/>
            <person name="Carrano C.J."/>
            <person name="Charrier B."/>
            <person name="Cho G.Y."/>
            <person name="Coelho S.M."/>
            <person name="Collen J."/>
            <person name="Corre E."/>
            <person name="Da Silva C."/>
            <person name="Delage L."/>
            <person name="Delaroque N."/>
            <person name="Dittami S.M."/>
            <person name="Doulbeau S."/>
            <person name="Elias M."/>
            <person name="Farnham G."/>
            <person name="Gachon C.M."/>
            <person name="Gschloessl B."/>
            <person name="Heesch S."/>
            <person name="Jabbari K."/>
            <person name="Jubin C."/>
            <person name="Kawai H."/>
            <person name="Kimura K."/>
            <person name="Kloareg B."/>
            <person name="Kupper F.C."/>
            <person name="Lang D."/>
            <person name="Le Bail A."/>
            <person name="Leblanc C."/>
            <person name="Lerouge P."/>
            <person name="Lohr M."/>
            <person name="Lopez P.J."/>
            <person name="Martens C."/>
            <person name="Maumus F."/>
            <person name="Michel G."/>
            <person name="Miranda-Saavedra D."/>
            <person name="Morales J."/>
            <person name="Moreau H."/>
            <person name="Motomura T."/>
            <person name="Nagasato C."/>
            <person name="Napoli C.A."/>
            <person name="Nelson D.R."/>
            <person name="Nyvall-Collen P."/>
            <person name="Peters A.F."/>
            <person name="Pommier C."/>
            <person name="Potin P."/>
            <person name="Poulain J."/>
            <person name="Quesneville H."/>
            <person name="Read B."/>
            <person name="Rensing S.A."/>
            <person name="Ritter A."/>
            <person name="Rousvoal S."/>
            <person name="Samanta M."/>
            <person name="Samson G."/>
            <person name="Schroeder D.C."/>
            <person name="Segurens B."/>
            <person name="Strittmatter M."/>
            <person name="Tonon T."/>
            <person name="Tregear J.W."/>
            <person name="Valentin K."/>
            <person name="von Dassow P."/>
            <person name="Yamagishi T."/>
            <person name="Van de Peer Y."/>
            <person name="Wincker P."/>
        </authorList>
    </citation>
    <scope>NUCLEOTIDE SEQUENCE [LARGE SCALE GENOMIC DNA]</scope>
    <source>
        <strain evidence="4">Ec32 / CCAP1310/4</strain>
    </source>
</reference>